<feature type="compositionally biased region" description="Low complexity" evidence="1">
    <location>
        <begin position="809"/>
        <end position="819"/>
    </location>
</feature>
<dbReference type="OrthoDB" id="45007at2759"/>
<gene>
    <name evidence="2" type="ORF">DIATSA_LOCUS6240</name>
</gene>
<feature type="compositionally biased region" description="Basic residues" evidence="1">
    <location>
        <begin position="791"/>
        <end position="800"/>
    </location>
</feature>
<feature type="region of interest" description="Disordered" evidence="1">
    <location>
        <begin position="366"/>
        <end position="394"/>
    </location>
</feature>
<sequence length="901" mass="102123">MRPRITRYPVDRYLVENNKKIEMVNIIDDEIWNSEPALRPEDEIILKKLHDMLQSTADDLKLLSGELSKTKEPGLQIKSQPAPLDEEFNEKVHIEEIVNAKFHGHKIIEKPSSFSTELKPNKNLTQMSKTVNTRTETNSIPTSKKPTLDKCLKITKLKAVQINENNIMVSDEKKLGNGKPKKSSPTVLYDEVIHNHMEQKKEQKQQLQIQNMPSISIRSELKEQRVLNLNISPEFIENNETKTNNAKNIGVIEVFYESKQEPYAIISKKTSDINHTKCQTQVYFDSNKKPNRKIYKMSTYDSSESTNNLSSDVQQKFHSKRQFKLSAKASSRHNGRPDTKNKKNIPKTIEKRTHFNIDEWKKKLNSIYGQPSSSRGRDTSKSRKNSPKKSNVSKCNLYSNMLNNGEYIPYTKLTLGGVRVSDIEREICDIPNKNDLPLSPILDKILSSRENSFYKDSPVKRKNKDTSKILSTSDENLLHEVIDIEKTISETLSKEFKEPSNNLLSNIGASNDSYADDFEDEKSESITSSKDIHDLGSDKSDDFKESNQRDNTNEINKQELPSFSNQEENLQNTTYTKVSNLSFKDTVDIFEFVHSVNTQETGTQSISASKISLKDSQTSPRNGSTNRQPIHNDLRLSIDPKGELDNLFQLEKEFIKKLIIDEYGEFIENNIMKPSSSKEKQYEDIKNNVAASQKNTQTSPARVKSAMTSPTKTKTRTTSPFSLSLTVDRQTSPILLGNTEDLKIIIDNEPDDLGISINLSSPRFSLRLPQNSRDVLTNLDNYYETSSTKSKMGKKSKTKATKPFIKPVDSSSSVDADQSSSELSSLGEIKFKLKRKNRTTRIRSNSECSSSSNLCESNSDMLSNEILPLKSEGEVSLGKGSKKANSSRDKHSDGEMNFGLI</sequence>
<name>A0A9N9R2S0_9NEOP</name>
<feature type="compositionally biased region" description="Polar residues" evidence="1">
    <location>
        <begin position="601"/>
        <end position="629"/>
    </location>
</feature>
<feature type="compositionally biased region" description="Polar residues" evidence="1">
    <location>
        <begin position="299"/>
        <end position="316"/>
    </location>
</feature>
<dbReference type="AlphaFoldDB" id="A0A9N9R2S0"/>
<evidence type="ECO:0000256" key="1">
    <source>
        <dbReference type="SAM" id="MobiDB-lite"/>
    </source>
</evidence>
<dbReference type="Proteomes" id="UP001153714">
    <property type="component" value="Chromosome 19"/>
</dbReference>
<proteinExistence type="predicted"/>
<reference evidence="2" key="1">
    <citation type="submission" date="2021-12" db="EMBL/GenBank/DDBJ databases">
        <authorList>
            <person name="King R."/>
        </authorList>
    </citation>
    <scope>NUCLEOTIDE SEQUENCE</scope>
</reference>
<feature type="region of interest" description="Disordered" evidence="1">
    <location>
        <begin position="785"/>
        <end position="819"/>
    </location>
</feature>
<keyword evidence="3" id="KW-1185">Reference proteome</keyword>
<feature type="region of interest" description="Disordered" evidence="1">
    <location>
        <begin position="501"/>
        <end position="568"/>
    </location>
</feature>
<evidence type="ECO:0000313" key="2">
    <source>
        <dbReference type="EMBL" id="CAG9788441.1"/>
    </source>
</evidence>
<protein>
    <submittedName>
        <fullName evidence="2">Uncharacterized protein</fullName>
    </submittedName>
</protein>
<evidence type="ECO:0000313" key="3">
    <source>
        <dbReference type="Proteomes" id="UP001153714"/>
    </source>
</evidence>
<reference evidence="2" key="2">
    <citation type="submission" date="2022-10" db="EMBL/GenBank/DDBJ databases">
        <authorList>
            <consortium name="ENA_rothamsted_submissions"/>
            <consortium name="culmorum"/>
            <person name="King R."/>
        </authorList>
    </citation>
    <scope>NUCLEOTIDE SEQUENCE</scope>
</reference>
<feature type="compositionally biased region" description="Low complexity" evidence="1">
    <location>
        <begin position="708"/>
        <end position="719"/>
    </location>
</feature>
<feature type="region of interest" description="Disordered" evidence="1">
    <location>
        <begin position="865"/>
        <end position="901"/>
    </location>
</feature>
<organism evidence="2 3">
    <name type="scientific">Diatraea saccharalis</name>
    <name type="common">sugarcane borer</name>
    <dbReference type="NCBI Taxonomy" id="40085"/>
    <lineage>
        <taxon>Eukaryota</taxon>
        <taxon>Metazoa</taxon>
        <taxon>Ecdysozoa</taxon>
        <taxon>Arthropoda</taxon>
        <taxon>Hexapoda</taxon>
        <taxon>Insecta</taxon>
        <taxon>Pterygota</taxon>
        <taxon>Neoptera</taxon>
        <taxon>Endopterygota</taxon>
        <taxon>Lepidoptera</taxon>
        <taxon>Glossata</taxon>
        <taxon>Ditrysia</taxon>
        <taxon>Pyraloidea</taxon>
        <taxon>Crambidae</taxon>
        <taxon>Crambinae</taxon>
        <taxon>Diatraea</taxon>
    </lineage>
</organism>
<feature type="compositionally biased region" description="Polar residues" evidence="1">
    <location>
        <begin position="501"/>
        <end position="513"/>
    </location>
</feature>
<dbReference type="EMBL" id="OU893350">
    <property type="protein sequence ID" value="CAG9788441.1"/>
    <property type="molecule type" value="Genomic_DNA"/>
</dbReference>
<feature type="region of interest" description="Disordered" evidence="1">
    <location>
        <begin position="601"/>
        <end position="632"/>
    </location>
</feature>
<feature type="region of interest" description="Disordered" evidence="1">
    <location>
        <begin position="693"/>
        <end position="719"/>
    </location>
</feature>
<feature type="region of interest" description="Disordered" evidence="1">
    <location>
        <begin position="299"/>
        <end position="352"/>
    </location>
</feature>
<accession>A0A9N9R2S0</accession>
<feature type="compositionally biased region" description="Polar residues" evidence="1">
    <location>
        <begin position="553"/>
        <end position="568"/>
    </location>
</feature>
<feature type="compositionally biased region" description="Basic and acidic residues" evidence="1">
    <location>
        <begin position="530"/>
        <end position="552"/>
    </location>
</feature>